<gene>
    <name evidence="2" type="ORF">GCM10023189_39870</name>
</gene>
<feature type="signal peptide" evidence="1">
    <location>
        <begin position="1"/>
        <end position="22"/>
    </location>
</feature>
<keyword evidence="1" id="KW-0732">Signal</keyword>
<proteinExistence type="predicted"/>
<feature type="chain" id="PRO_5047123100" description="Outer membrane protein beta-barrel domain-containing protein" evidence="1">
    <location>
        <begin position="23"/>
        <end position="199"/>
    </location>
</feature>
<accession>A0ABP8N7P1</accession>
<evidence type="ECO:0000256" key="1">
    <source>
        <dbReference type="SAM" id="SignalP"/>
    </source>
</evidence>
<dbReference type="RefSeq" id="WP_345246304.1">
    <property type="nucleotide sequence ID" value="NZ_BAABHD010000071.1"/>
</dbReference>
<comment type="caution">
    <text evidence="2">The sequence shown here is derived from an EMBL/GenBank/DDBJ whole genome shotgun (WGS) entry which is preliminary data.</text>
</comment>
<keyword evidence="3" id="KW-1185">Reference proteome</keyword>
<organism evidence="2 3">
    <name type="scientific">Nibrella saemangeumensis</name>
    <dbReference type="NCBI Taxonomy" id="1084526"/>
    <lineage>
        <taxon>Bacteria</taxon>
        <taxon>Pseudomonadati</taxon>
        <taxon>Bacteroidota</taxon>
        <taxon>Cytophagia</taxon>
        <taxon>Cytophagales</taxon>
        <taxon>Spirosomataceae</taxon>
        <taxon>Nibrella</taxon>
    </lineage>
</organism>
<evidence type="ECO:0000313" key="2">
    <source>
        <dbReference type="EMBL" id="GAA4462764.1"/>
    </source>
</evidence>
<protein>
    <recommendedName>
        <fullName evidence="4">Outer membrane protein beta-barrel domain-containing protein</fullName>
    </recommendedName>
</protein>
<name>A0ABP8N7P1_9BACT</name>
<evidence type="ECO:0008006" key="4">
    <source>
        <dbReference type="Google" id="ProtNLM"/>
    </source>
</evidence>
<evidence type="ECO:0000313" key="3">
    <source>
        <dbReference type="Proteomes" id="UP001501175"/>
    </source>
</evidence>
<reference evidence="3" key="1">
    <citation type="journal article" date="2019" name="Int. J. Syst. Evol. Microbiol.">
        <title>The Global Catalogue of Microorganisms (GCM) 10K type strain sequencing project: providing services to taxonomists for standard genome sequencing and annotation.</title>
        <authorList>
            <consortium name="The Broad Institute Genomics Platform"/>
            <consortium name="The Broad Institute Genome Sequencing Center for Infectious Disease"/>
            <person name="Wu L."/>
            <person name="Ma J."/>
        </authorList>
    </citation>
    <scope>NUCLEOTIDE SEQUENCE [LARGE SCALE GENOMIC DNA]</scope>
    <source>
        <strain evidence="3">JCM 17927</strain>
    </source>
</reference>
<sequence length="199" mass="22132">MQRKVLAMLILWASMAAGVSNAQDAPGPRRPLSSPITVSVFSESISLPTFKGFFEKPNVGVRIGTELYYRNRPGSQLFQTVNLGYYHHRALHHGLFVSSEFGYRKFIGPLYLDATIGGGYLHLIPTVPMYRSAGGEFTRVSPHLHKFMPTLGLGAGYRINQRTSVFSRYEVFGEMPVVQDVPVLPHKALHVGARLSLSR</sequence>
<dbReference type="EMBL" id="BAABHD010000071">
    <property type="protein sequence ID" value="GAA4462764.1"/>
    <property type="molecule type" value="Genomic_DNA"/>
</dbReference>
<dbReference type="Proteomes" id="UP001501175">
    <property type="component" value="Unassembled WGS sequence"/>
</dbReference>